<feature type="domain" description="HTH luxR-type" evidence="1">
    <location>
        <begin position="273"/>
        <end position="333"/>
    </location>
</feature>
<sequence>MRNEQRTLADPLETLGLDPTQTALYTAVLRLHRATRSELAEVMNGPVDTLAGQLDDLVRLGVVDEQSGEYLARHPAAALGRLVADRLDLLAEESRRIDSALGSIRTLIRDYDMGRDYRSGPFPVELVSGADVLYESVMGMAVQAPPLTLLVAIPDGRTMTDFARKFADPWIDAQERGLMVIRAVVPVDALTLPGVRDAMTRVIATGGSMRTLDRVPSWFMTAGAEAAGLPARWGGNLPEVAYNFYLLRTPIVVGMLSSLFEELWSRAVPLPWGRRGDAMAQVVRLAAQGLSDEAIARHLGVSVRTVRTRFAEAMTELGAQSRFQAGVEAARRGWLDQ</sequence>
<evidence type="ECO:0000259" key="1">
    <source>
        <dbReference type="PROSITE" id="PS50043"/>
    </source>
</evidence>
<organism evidence="2 3">
    <name type="scientific">Nonomuraea ferruginea</name>
    <dbReference type="NCBI Taxonomy" id="46174"/>
    <lineage>
        <taxon>Bacteria</taxon>
        <taxon>Bacillati</taxon>
        <taxon>Actinomycetota</taxon>
        <taxon>Actinomycetes</taxon>
        <taxon>Streptosporangiales</taxon>
        <taxon>Streptosporangiaceae</taxon>
        <taxon>Nonomuraea</taxon>
    </lineage>
</organism>
<accession>A0ABT4SPA3</accession>
<dbReference type="PANTHER" id="PTHR34293">
    <property type="entry name" value="HTH-TYPE TRANSCRIPTIONAL REGULATOR TRMBL2"/>
    <property type="match status" value="1"/>
</dbReference>
<dbReference type="Gene3D" id="1.10.10.10">
    <property type="entry name" value="Winged helix-like DNA-binding domain superfamily/Winged helix DNA-binding domain"/>
    <property type="match status" value="2"/>
</dbReference>
<gene>
    <name evidence="2" type="ORF">OUY24_00370</name>
</gene>
<dbReference type="InterPro" id="IPR000792">
    <property type="entry name" value="Tscrpt_reg_LuxR_C"/>
</dbReference>
<dbReference type="InterPro" id="IPR051797">
    <property type="entry name" value="TrmB-like"/>
</dbReference>
<dbReference type="InterPro" id="IPR016032">
    <property type="entry name" value="Sig_transdc_resp-reg_C-effctor"/>
</dbReference>
<name>A0ABT4SPA3_9ACTN</name>
<reference evidence="2 3" key="1">
    <citation type="submission" date="2022-11" db="EMBL/GenBank/DDBJ databases">
        <title>Nonomuraea corallina sp. nov., a new species of the genus Nonomuraea isolated from sea side sediment in Thai sea.</title>
        <authorList>
            <person name="Ngamcharungchit C."/>
            <person name="Matsumoto A."/>
            <person name="Suriyachadkun C."/>
            <person name="Panbangred W."/>
            <person name="Inahashi Y."/>
            <person name="Intra B."/>
        </authorList>
    </citation>
    <scope>NUCLEOTIDE SEQUENCE [LARGE SCALE GENOMIC DNA]</scope>
    <source>
        <strain evidence="2 3">DSM 43553</strain>
    </source>
</reference>
<dbReference type="PROSITE" id="PS50043">
    <property type="entry name" value="HTH_LUXR_2"/>
    <property type="match status" value="1"/>
</dbReference>
<proteinExistence type="predicted"/>
<dbReference type="RefSeq" id="WP_148036830.1">
    <property type="nucleotide sequence ID" value="NZ_BAABFD010000019.1"/>
</dbReference>
<protein>
    <submittedName>
        <fullName evidence="2">Helix-turn-helix transcriptional regulator</fullName>
    </submittedName>
</protein>
<comment type="caution">
    <text evidence="2">The sequence shown here is derived from an EMBL/GenBank/DDBJ whole genome shotgun (WGS) entry which is preliminary data.</text>
</comment>
<dbReference type="SMART" id="SM00421">
    <property type="entry name" value="HTH_LUXR"/>
    <property type="match status" value="1"/>
</dbReference>
<dbReference type="InterPro" id="IPR036390">
    <property type="entry name" value="WH_DNA-bd_sf"/>
</dbReference>
<dbReference type="Pfam" id="PF13384">
    <property type="entry name" value="HTH_23"/>
    <property type="match status" value="1"/>
</dbReference>
<dbReference type="InterPro" id="IPR036388">
    <property type="entry name" value="WH-like_DNA-bd_sf"/>
</dbReference>
<dbReference type="SUPFAM" id="SSF46894">
    <property type="entry name" value="C-terminal effector domain of the bipartite response regulators"/>
    <property type="match status" value="1"/>
</dbReference>
<dbReference type="EMBL" id="JAPNUD010000001">
    <property type="protein sequence ID" value="MDA0639068.1"/>
    <property type="molecule type" value="Genomic_DNA"/>
</dbReference>
<dbReference type="Proteomes" id="UP001212498">
    <property type="component" value="Unassembled WGS sequence"/>
</dbReference>
<evidence type="ECO:0000313" key="3">
    <source>
        <dbReference type="Proteomes" id="UP001212498"/>
    </source>
</evidence>
<dbReference type="CDD" id="cd06170">
    <property type="entry name" value="LuxR_C_like"/>
    <property type="match status" value="1"/>
</dbReference>
<dbReference type="SUPFAM" id="SSF46785">
    <property type="entry name" value="Winged helix' DNA-binding domain"/>
    <property type="match status" value="1"/>
</dbReference>
<dbReference type="PANTHER" id="PTHR34293:SF1">
    <property type="entry name" value="HTH-TYPE TRANSCRIPTIONAL REGULATOR TRMBL2"/>
    <property type="match status" value="1"/>
</dbReference>
<keyword evidence="3" id="KW-1185">Reference proteome</keyword>
<evidence type="ECO:0000313" key="2">
    <source>
        <dbReference type="EMBL" id="MDA0639068.1"/>
    </source>
</evidence>